<dbReference type="CDD" id="cd00383">
    <property type="entry name" value="trans_reg_C"/>
    <property type="match status" value="1"/>
</dbReference>
<dbReference type="PROSITE" id="PS50110">
    <property type="entry name" value="RESPONSE_REGULATORY"/>
    <property type="match status" value="1"/>
</dbReference>
<dbReference type="Pfam" id="PF00072">
    <property type="entry name" value="Response_reg"/>
    <property type="match status" value="1"/>
</dbReference>
<accession>A0A7V2B1D5</accession>
<evidence type="ECO:0000256" key="6">
    <source>
        <dbReference type="PROSITE-ProRule" id="PRU00169"/>
    </source>
</evidence>
<dbReference type="GO" id="GO:0000976">
    <property type="term" value="F:transcription cis-regulatory region binding"/>
    <property type="evidence" value="ECO:0007669"/>
    <property type="project" value="TreeGrafter"/>
</dbReference>
<feature type="modified residue" description="4-aspartylphosphate" evidence="6">
    <location>
        <position position="53"/>
    </location>
</feature>
<evidence type="ECO:0000313" key="10">
    <source>
        <dbReference type="EMBL" id="HER96509.1"/>
    </source>
</evidence>
<dbReference type="CDD" id="cd17624">
    <property type="entry name" value="REC_OmpR_PmrA-like"/>
    <property type="match status" value="1"/>
</dbReference>
<keyword evidence="1 6" id="KW-0597">Phosphoprotein</keyword>
<name>A0A7V2B1D5_RHOMR</name>
<keyword evidence="4 7" id="KW-0238">DNA-binding</keyword>
<dbReference type="Gene3D" id="3.40.50.2300">
    <property type="match status" value="1"/>
</dbReference>
<dbReference type="GO" id="GO:0000156">
    <property type="term" value="F:phosphorelay response regulator activity"/>
    <property type="evidence" value="ECO:0007669"/>
    <property type="project" value="TreeGrafter"/>
</dbReference>
<keyword evidence="2" id="KW-0902">Two-component regulatory system</keyword>
<organism evidence="10">
    <name type="scientific">Rhodothermus marinus</name>
    <name type="common">Rhodothermus obamensis</name>
    <dbReference type="NCBI Taxonomy" id="29549"/>
    <lineage>
        <taxon>Bacteria</taxon>
        <taxon>Pseudomonadati</taxon>
        <taxon>Rhodothermota</taxon>
        <taxon>Rhodothermia</taxon>
        <taxon>Rhodothermales</taxon>
        <taxon>Rhodothermaceae</taxon>
        <taxon>Rhodothermus</taxon>
    </lineage>
</organism>
<dbReference type="Gene3D" id="6.10.250.690">
    <property type="match status" value="1"/>
</dbReference>
<dbReference type="FunFam" id="3.40.50.2300:FF:000002">
    <property type="entry name" value="DNA-binding response regulator PhoP"/>
    <property type="match status" value="1"/>
</dbReference>
<dbReference type="SUPFAM" id="SSF52172">
    <property type="entry name" value="CheY-like"/>
    <property type="match status" value="1"/>
</dbReference>
<reference evidence="10" key="1">
    <citation type="journal article" date="2020" name="mSystems">
        <title>Genome- and Community-Level Interaction Insights into Carbon Utilization and Element Cycling Functions of Hydrothermarchaeota in Hydrothermal Sediment.</title>
        <authorList>
            <person name="Zhou Z."/>
            <person name="Liu Y."/>
            <person name="Xu W."/>
            <person name="Pan J."/>
            <person name="Luo Z.H."/>
            <person name="Li M."/>
        </authorList>
    </citation>
    <scope>NUCLEOTIDE SEQUENCE [LARGE SCALE GENOMIC DNA]</scope>
    <source>
        <strain evidence="10">SpSt-143</strain>
    </source>
</reference>
<dbReference type="PANTHER" id="PTHR48111:SF1">
    <property type="entry name" value="TWO-COMPONENT RESPONSE REGULATOR ORR33"/>
    <property type="match status" value="1"/>
</dbReference>
<dbReference type="PANTHER" id="PTHR48111">
    <property type="entry name" value="REGULATOR OF RPOS"/>
    <property type="match status" value="1"/>
</dbReference>
<dbReference type="Gene3D" id="1.10.10.10">
    <property type="entry name" value="Winged helix-like DNA-binding domain superfamily/Winged helix DNA-binding domain"/>
    <property type="match status" value="1"/>
</dbReference>
<dbReference type="GO" id="GO:0032993">
    <property type="term" value="C:protein-DNA complex"/>
    <property type="evidence" value="ECO:0007669"/>
    <property type="project" value="TreeGrafter"/>
</dbReference>
<sequence length="233" mass="26457">MAARLLVVEDEAKLASLLRQGLEEEGYAVDWVLTGEEALARLEHFPPALMIVDVRLPGIDGIELCRRVRSRWPELPILVLTALDGVEDRVRGLRAGADDYLPKPFAFEELLARIEALLRRSQRQALRQVLRDGPLTLDLQARTASCGTQPLHLTPREFDLLAYLLQHPLQALTRAQLYREVWHENFDRGTNLVEVYINYLRQKLKAAGCPGRIATVWGVGYRYEPGGATRWKP</sequence>
<dbReference type="InterPro" id="IPR001789">
    <property type="entry name" value="Sig_transdc_resp-reg_receiver"/>
</dbReference>
<evidence type="ECO:0000256" key="1">
    <source>
        <dbReference type="ARBA" id="ARBA00022553"/>
    </source>
</evidence>
<dbReference type="InterPro" id="IPR039420">
    <property type="entry name" value="WalR-like"/>
</dbReference>
<dbReference type="SMART" id="SM00448">
    <property type="entry name" value="REC"/>
    <property type="match status" value="1"/>
</dbReference>
<evidence type="ECO:0000256" key="4">
    <source>
        <dbReference type="ARBA" id="ARBA00023125"/>
    </source>
</evidence>
<dbReference type="GO" id="GO:0005829">
    <property type="term" value="C:cytosol"/>
    <property type="evidence" value="ECO:0007669"/>
    <property type="project" value="TreeGrafter"/>
</dbReference>
<evidence type="ECO:0000259" key="8">
    <source>
        <dbReference type="PROSITE" id="PS50110"/>
    </source>
</evidence>
<comment type="caution">
    <text evidence="10">The sequence shown here is derived from an EMBL/GenBank/DDBJ whole genome shotgun (WGS) entry which is preliminary data.</text>
</comment>
<keyword evidence="3" id="KW-0805">Transcription regulation</keyword>
<evidence type="ECO:0000259" key="9">
    <source>
        <dbReference type="PROSITE" id="PS51755"/>
    </source>
</evidence>
<feature type="domain" description="Response regulatory" evidence="8">
    <location>
        <begin position="4"/>
        <end position="118"/>
    </location>
</feature>
<dbReference type="InterPro" id="IPR001867">
    <property type="entry name" value="OmpR/PhoB-type_DNA-bd"/>
</dbReference>
<evidence type="ECO:0000256" key="2">
    <source>
        <dbReference type="ARBA" id="ARBA00023012"/>
    </source>
</evidence>
<evidence type="ECO:0000256" key="7">
    <source>
        <dbReference type="PROSITE-ProRule" id="PRU01091"/>
    </source>
</evidence>
<dbReference type="EMBL" id="DSGB01000006">
    <property type="protein sequence ID" value="HER96509.1"/>
    <property type="molecule type" value="Genomic_DNA"/>
</dbReference>
<dbReference type="SMART" id="SM00862">
    <property type="entry name" value="Trans_reg_C"/>
    <property type="match status" value="1"/>
</dbReference>
<dbReference type="InterPro" id="IPR036388">
    <property type="entry name" value="WH-like_DNA-bd_sf"/>
</dbReference>
<dbReference type="GO" id="GO:0006355">
    <property type="term" value="P:regulation of DNA-templated transcription"/>
    <property type="evidence" value="ECO:0007669"/>
    <property type="project" value="InterPro"/>
</dbReference>
<dbReference type="InterPro" id="IPR011006">
    <property type="entry name" value="CheY-like_superfamily"/>
</dbReference>
<feature type="domain" description="OmpR/PhoB-type" evidence="9">
    <location>
        <begin position="127"/>
        <end position="225"/>
    </location>
</feature>
<dbReference type="AlphaFoldDB" id="A0A7V2B1D5"/>
<gene>
    <name evidence="10" type="ORF">ENO59_08345</name>
</gene>
<dbReference type="Pfam" id="PF00486">
    <property type="entry name" value="Trans_reg_C"/>
    <property type="match status" value="1"/>
</dbReference>
<evidence type="ECO:0000256" key="3">
    <source>
        <dbReference type="ARBA" id="ARBA00023015"/>
    </source>
</evidence>
<protein>
    <submittedName>
        <fullName evidence="10">Response regulator transcription factor</fullName>
    </submittedName>
</protein>
<proteinExistence type="predicted"/>
<evidence type="ECO:0000256" key="5">
    <source>
        <dbReference type="ARBA" id="ARBA00023163"/>
    </source>
</evidence>
<keyword evidence="5" id="KW-0804">Transcription</keyword>
<feature type="DNA-binding region" description="OmpR/PhoB-type" evidence="7">
    <location>
        <begin position="127"/>
        <end position="225"/>
    </location>
</feature>
<dbReference type="PROSITE" id="PS51755">
    <property type="entry name" value="OMPR_PHOB"/>
    <property type="match status" value="1"/>
</dbReference>